<keyword evidence="3" id="KW-1185">Reference proteome</keyword>
<dbReference type="Ensembl" id="ENSCJPT00005020853.1">
    <property type="protein sequence ID" value="ENSCJPP00005014682.1"/>
    <property type="gene ID" value="ENSCJPG00005012220.1"/>
</dbReference>
<evidence type="ECO:0000313" key="2">
    <source>
        <dbReference type="Ensembl" id="ENSCJPP00005014682.1"/>
    </source>
</evidence>
<name>A0A8C2TLZ5_COTJA</name>
<protein>
    <submittedName>
        <fullName evidence="2">Uncharacterized protein</fullName>
    </submittedName>
</protein>
<reference evidence="2" key="3">
    <citation type="submission" date="2025-09" db="UniProtKB">
        <authorList>
            <consortium name="Ensembl"/>
        </authorList>
    </citation>
    <scope>IDENTIFICATION</scope>
</reference>
<feature type="region of interest" description="Disordered" evidence="1">
    <location>
        <begin position="1"/>
        <end position="23"/>
    </location>
</feature>
<proteinExistence type="predicted"/>
<dbReference type="AlphaFoldDB" id="A0A8C2TLZ5"/>
<reference evidence="2" key="1">
    <citation type="submission" date="2015-11" db="EMBL/GenBank/DDBJ databases">
        <authorList>
            <consortium name="International Coturnix japonica Genome Analysis Consortium"/>
            <person name="Warren W."/>
            <person name="Burt D.W."/>
            <person name="Antin P.B."/>
            <person name="Lanford R."/>
            <person name="Gros J."/>
            <person name="Wilson R.K."/>
        </authorList>
    </citation>
    <scope>NUCLEOTIDE SEQUENCE [LARGE SCALE GENOMIC DNA]</scope>
</reference>
<organism evidence="2 3">
    <name type="scientific">Coturnix japonica</name>
    <name type="common">Japanese quail</name>
    <name type="synonym">Coturnix coturnix japonica</name>
    <dbReference type="NCBI Taxonomy" id="93934"/>
    <lineage>
        <taxon>Eukaryota</taxon>
        <taxon>Metazoa</taxon>
        <taxon>Chordata</taxon>
        <taxon>Craniata</taxon>
        <taxon>Vertebrata</taxon>
        <taxon>Euteleostomi</taxon>
        <taxon>Archelosauria</taxon>
        <taxon>Archosauria</taxon>
        <taxon>Dinosauria</taxon>
        <taxon>Saurischia</taxon>
        <taxon>Theropoda</taxon>
        <taxon>Coelurosauria</taxon>
        <taxon>Aves</taxon>
        <taxon>Neognathae</taxon>
        <taxon>Galloanserae</taxon>
        <taxon>Galliformes</taxon>
        <taxon>Phasianidae</taxon>
        <taxon>Perdicinae</taxon>
        <taxon>Coturnix</taxon>
    </lineage>
</organism>
<feature type="compositionally biased region" description="Basic and acidic residues" evidence="1">
    <location>
        <begin position="7"/>
        <end position="23"/>
    </location>
</feature>
<evidence type="ECO:0000256" key="1">
    <source>
        <dbReference type="SAM" id="MobiDB-lite"/>
    </source>
</evidence>
<feature type="compositionally biased region" description="Basic and acidic residues" evidence="1">
    <location>
        <begin position="77"/>
        <end position="86"/>
    </location>
</feature>
<evidence type="ECO:0000313" key="3">
    <source>
        <dbReference type="Proteomes" id="UP000694412"/>
    </source>
</evidence>
<reference evidence="2" key="2">
    <citation type="submission" date="2025-08" db="UniProtKB">
        <authorList>
            <consortium name="Ensembl"/>
        </authorList>
    </citation>
    <scope>IDENTIFICATION</scope>
</reference>
<sequence length="124" mass="13585">MGAGASAEEKHSRELEKKLKEDAEKDARTVKLLLLGSTTPVPPPDLALSLPVSLCPPLVVTTVPPLCPHRSRRVREEYHRQADEVSHTGSTVPPTCPILQPEGASTPQRPQLQRWAPLPYFLAP</sequence>
<accession>A0A8C2TLZ5</accession>
<dbReference type="Proteomes" id="UP000694412">
    <property type="component" value="Chromosome 12"/>
</dbReference>
<feature type="region of interest" description="Disordered" evidence="1">
    <location>
        <begin position="77"/>
        <end position="110"/>
    </location>
</feature>